<dbReference type="InterPro" id="IPR011761">
    <property type="entry name" value="ATP-grasp"/>
</dbReference>
<keyword evidence="7" id="KW-1185">Reference proteome</keyword>
<dbReference type="InterPro" id="IPR004666">
    <property type="entry name" value="Rp_bS6_RimK/Lys_biosynth_LsyX"/>
</dbReference>
<evidence type="ECO:0000256" key="2">
    <source>
        <dbReference type="ARBA" id="ARBA00022741"/>
    </source>
</evidence>
<reference evidence="6 7" key="1">
    <citation type="submission" date="2019-12" db="EMBL/GenBank/DDBJ databases">
        <title>The whole genome sequencing of a strain isolated from a Mars analog, Dalangtan Playa.</title>
        <authorList>
            <person name="Huang T."/>
        </authorList>
    </citation>
    <scope>NUCLEOTIDE SEQUENCE [LARGE SCALE GENOMIC DNA]</scope>
    <source>
        <strain evidence="6 7">DP4-553-S</strain>
    </source>
</reference>
<dbReference type="SUPFAM" id="SSF56059">
    <property type="entry name" value="Glutathione synthetase ATP-binding domain-like"/>
    <property type="match status" value="1"/>
</dbReference>
<dbReference type="Gene3D" id="3.30.1490.20">
    <property type="entry name" value="ATP-grasp fold, A domain"/>
    <property type="match status" value="1"/>
</dbReference>
<dbReference type="InterPro" id="IPR013651">
    <property type="entry name" value="ATP-grasp_RimK-type"/>
</dbReference>
<evidence type="ECO:0000256" key="3">
    <source>
        <dbReference type="ARBA" id="ARBA00022840"/>
    </source>
</evidence>
<dbReference type="PROSITE" id="PS50975">
    <property type="entry name" value="ATP_GRASP"/>
    <property type="match status" value="1"/>
</dbReference>
<evidence type="ECO:0000259" key="5">
    <source>
        <dbReference type="PROSITE" id="PS50975"/>
    </source>
</evidence>
<organism evidence="6 7">
    <name type="scientific">Sediminibacillus dalangtanensis</name>
    <dbReference type="NCBI Taxonomy" id="2729421"/>
    <lineage>
        <taxon>Bacteria</taxon>
        <taxon>Bacillati</taxon>
        <taxon>Bacillota</taxon>
        <taxon>Bacilli</taxon>
        <taxon>Bacillales</taxon>
        <taxon>Bacillaceae</taxon>
        <taxon>Sediminibacillus</taxon>
    </lineage>
</organism>
<keyword evidence="2 4" id="KW-0547">Nucleotide-binding</keyword>
<protein>
    <submittedName>
        <fullName evidence="6">RimK family alpha-L-glutamate ligase</fullName>
    </submittedName>
</protein>
<evidence type="ECO:0000313" key="7">
    <source>
        <dbReference type="Proteomes" id="UP000665043"/>
    </source>
</evidence>
<dbReference type="PANTHER" id="PTHR21621:SF0">
    <property type="entry name" value="BETA-CITRYLGLUTAMATE SYNTHASE B-RELATED"/>
    <property type="match status" value="1"/>
</dbReference>
<dbReference type="RefSeq" id="WP_209365132.1">
    <property type="nucleotide sequence ID" value="NZ_CP046956.1"/>
</dbReference>
<dbReference type="Gene3D" id="3.30.470.20">
    <property type="entry name" value="ATP-grasp fold, B domain"/>
    <property type="match status" value="1"/>
</dbReference>
<feature type="domain" description="ATP-grasp" evidence="5">
    <location>
        <begin position="115"/>
        <end position="292"/>
    </location>
</feature>
<keyword evidence="6" id="KW-0436">Ligase</keyword>
<keyword evidence="1" id="KW-0479">Metal-binding</keyword>
<evidence type="ECO:0000313" key="6">
    <source>
        <dbReference type="EMBL" id="QTM99974.1"/>
    </source>
</evidence>
<dbReference type="GO" id="GO:0016874">
    <property type="term" value="F:ligase activity"/>
    <property type="evidence" value="ECO:0007669"/>
    <property type="project" value="UniProtKB-KW"/>
</dbReference>
<dbReference type="Pfam" id="PF08443">
    <property type="entry name" value="RimK"/>
    <property type="match status" value="1"/>
</dbReference>
<evidence type="ECO:0000256" key="4">
    <source>
        <dbReference type="PROSITE-ProRule" id="PRU00409"/>
    </source>
</evidence>
<proteinExistence type="predicted"/>
<dbReference type="Gene3D" id="3.40.50.20">
    <property type="match status" value="1"/>
</dbReference>
<evidence type="ECO:0000256" key="1">
    <source>
        <dbReference type="ARBA" id="ARBA00022723"/>
    </source>
</evidence>
<accession>A0ABX7VSW7</accession>
<dbReference type="NCBIfam" id="TIGR00768">
    <property type="entry name" value="rimK_fam"/>
    <property type="match status" value="1"/>
</dbReference>
<dbReference type="InterPro" id="IPR013815">
    <property type="entry name" value="ATP_grasp_subdomain_1"/>
</dbReference>
<name>A0ABX7VSW7_9BACI</name>
<dbReference type="PANTHER" id="PTHR21621">
    <property type="entry name" value="RIBOSOMAL PROTEIN S6 MODIFICATION PROTEIN"/>
    <property type="match status" value="1"/>
</dbReference>
<dbReference type="EMBL" id="CP046956">
    <property type="protein sequence ID" value="QTM99974.1"/>
    <property type="molecule type" value="Genomic_DNA"/>
</dbReference>
<keyword evidence="3 4" id="KW-0067">ATP-binding</keyword>
<sequence length="298" mass="32963">MVKYGWVVYNGHLPGNKFRDFAEWIQAAAKEKNIRLELIKNNELLALHQQTGGTIFPEYNKRPDFVVFGDKDIHLAKQLELLDIPVFNSAQAITLCDDKIATYQALSAHHLPIPKTIAGPKIFPNPSALETASFIEAGKMLGYPLVIKEAFGSFGEQVYLVETEQGLIDKIAELRERPFVLQEFISSSYGTDVRLNVVGGKVVAAMKRTSSNDFRANVSAGGSMEVYQPTKKEIELAVAASRAVGTDFAGVDLLFGPEETPLVCEVNSNAHIRNIFDCTHVNVATYIIDYIVEKLQEG</sequence>
<gene>
    <name evidence="6" type="ORF">ERJ70_12135</name>
</gene>
<dbReference type="Proteomes" id="UP000665043">
    <property type="component" value="Chromosome"/>
</dbReference>